<name>X1HD32_9ZZZZ</name>
<comment type="caution">
    <text evidence="1">The sequence shown here is derived from an EMBL/GenBank/DDBJ whole genome shotgun (WGS) entry which is preliminary data.</text>
</comment>
<evidence type="ECO:0000313" key="1">
    <source>
        <dbReference type="EMBL" id="GAH54950.1"/>
    </source>
</evidence>
<protein>
    <submittedName>
        <fullName evidence="1">Uncharacterized protein</fullName>
    </submittedName>
</protein>
<proteinExistence type="predicted"/>
<dbReference type="AlphaFoldDB" id="X1HD32"/>
<gene>
    <name evidence="1" type="ORF">S03H2_34340</name>
</gene>
<sequence>MHFSLPFPTYFTLETETISEFGTTRAEKGVEDNFPNKHPILIK</sequence>
<accession>X1HD32</accession>
<reference evidence="1" key="1">
    <citation type="journal article" date="2014" name="Front. Microbiol.">
        <title>High frequency of phylogenetically diverse reductive dehalogenase-homologous genes in deep subseafloor sedimentary metagenomes.</title>
        <authorList>
            <person name="Kawai M."/>
            <person name="Futagami T."/>
            <person name="Toyoda A."/>
            <person name="Takaki Y."/>
            <person name="Nishi S."/>
            <person name="Hori S."/>
            <person name="Arai W."/>
            <person name="Tsubouchi T."/>
            <person name="Morono Y."/>
            <person name="Uchiyama I."/>
            <person name="Ito T."/>
            <person name="Fujiyama A."/>
            <person name="Inagaki F."/>
            <person name="Takami H."/>
        </authorList>
    </citation>
    <scope>NUCLEOTIDE SEQUENCE</scope>
    <source>
        <strain evidence="1">Expedition CK06-06</strain>
    </source>
</reference>
<organism evidence="1">
    <name type="scientific">marine sediment metagenome</name>
    <dbReference type="NCBI Taxonomy" id="412755"/>
    <lineage>
        <taxon>unclassified sequences</taxon>
        <taxon>metagenomes</taxon>
        <taxon>ecological metagenomes</taxon>
    </lineage>
</organism>
<dbReference type="EMBL" id="BARU01020948">
    <property type="protein sequence ID" value="GAH54950.1"/>
    <property type="molecule type" value="Genomic_DNA"/>
</dbReference>